<evidence type="ECO:0000313" key="2">
    <source>
        <dbReference type="EMBL" id="SVD86131.1"/>
    </source>
</evidence>
<organism evidence="2">
    <name type="scientific">marine metagenome</name>
    <dbReference type="NCBI Taxonomy" id="408172"/>
    <lineage>
        <taxon>unclassified sequences</taxon>
        <taxon>metagenomes</taxon>
        <taxon>ecological metagenomes</taxon>
    </lineage>
</organism>
<evidence type="ECO:0008006" key="3">
    <source>
        <dbReference type="Google" id="ProtNLM"/>
    </source>
</evidence>
<dbReference type="AlphaFoldDB" id="A0A382YSR5"/>
<keyword evidence="1" id="KW-0472">Membrane</keyword>
<feature type="transmembrane region" description="Helical" evidence="1">
    <location>
        <begin position="12"/>
        <end position="30"/>
    </location>
</feature>
<dbReference type="InterPro" id="IPR006311">
    <property type="entry name" value="TAT_signal"/>
</dbReference>
<protein>
    <recommendedName>
        <fullName evidence="3">DUF1501 domain-containing protein</fullName>
    </recommendedName>
</protein>
<dbReference type="PROSITE" id="PS51318">
    <property type="entry name" value="TAT"/>
    <property type="match status" value="1"/>
</dbReference>
<dbReference type="EMBL" id="UINC01178138">
    <property type="protein sequence ID" value="SVD86131.1"/>
    <property type="molecule type" value="Genomic_DNA"/>
</dbReference>
<keyword evidence="1" id="KW-1133">Transmembrane helix</keyword>
<keyword evidence="1" id="KW-0812">Transmembrane</keyword>
<evidence type="ECO:0000256" key="1">
    <source>
        <dbReference type="SAM" id="Phobius"/>
    </source>
</evidence>
<gene>
    <name evidence="2" type="ORF">METZ01_LOCUS438985</name>
</gene>
<dbReference type="InterPro" id="IPR010869">
    <property type="entry name" value="DUF1501"/>
</dbReference>
<sequence>MKNDNFLRDRRDFLRVGVGGAGCSMVLGWATGGSTTSLQAQDANRGKTVVGGAQPWQKGKAKNCILVWLGGGPSQLDTWDPKPDHANGGGTKGIDTAGSFQVAEHYPGVAAESKDVCLVRSLTSPEGDHSRGSYLMHTGYRMTGAITHPSFGALVA</sequence>
<proteinExistence type="predicted"/>
<accession>A0A382YSR5</accession>
<reference evidence="2" key="1">
    <citation type="submission" date="2018-05" db="EMBL/GenBank/DDBJ databases">
        <authorList>
            <person name="Lanie J.A."/>
            <person name="Ng W.-L."/>
            <person name="Kazmierczak K.M."/>
            <person name="Andrzejewski T.M."/>
            <person name="Davidsen T.M."/>
            <person name="Wayne K.J."/>
            <person name="Tettelin H."/>
            <person name="Glass J.I."/>
            <person name="Rusch D."/>
            <person name="Podicherti R."/>
            <person name="Tsui H.-C.T."/>
            <person name="Winkler M.E."/>
        </authorList>
    </citation>
    <scope>NUCLEOTIDE SEQUENCE</scope>
</reference>
<dbReference type="Pfam" id="PF07394">
    <property type="entry name" value="DUF1501"/>
    <property type="match status" value="1"/>
</dbReference>
<name>A0A382YSR5_9ZZZZ</name>
<feature type="non-terminal residue" evidence="2">
    <location>
        <position position="156"/>
    </location>
</feature>